<dbReference type="GO" id="GO:0005634">
    <property type="term" value="C:nucleus"/>
    <property type="evidence" value="ECO:0007669"/>
    <property type="project" value="UniProtKB-SubCell"/>
</dbReference>
<evidence type="ECO:0000256" key="7">
    <source>
        <dbReference type="ARBA" id="ARBA00023242"/>
    </source>
</evidence>
<evidence type="ECO:0000256" key="4">
    <source>
        <dbReference type="ARBA" id="ARBA00023008"/>
    </source>
</evidence>
<evidence type="ECO:0000256" key="1">
    <source>
        <dbReference type="ARBA" id="ARBA00004123"/>
    </source>
</evidence>
<sequence length="264" mass="29758">MIVINGVKYACELCIRGHRTHSCNHSDRKLIEVRRKGRPSTTCMHCKELRSINKSNPSGKCRCSSTAVKKDISALDCLCTIGETCKCHSKRKRNTKMVNPAPIKYSPLPDSLANSEDKLDDFSSQLVEESLWDILNEGSPQEELPDETFETDSFLQALNRTETSHKEMDQMSTTSALDSYIEESPQFSRSNESSLSNIPFDLVPDQQSNFQKQNVNISLINLQEDSIKGVRDIPEVTIEDRGSFSNFKGSDLRKTSKSGQDHEF</sequence>
<evidence type="ECO:0000259" key="9">
    <source>
        <dbReference type="PROSITE" id="PS50073"/>
    </source>
</evidence>
<dbReference type="PANTHER" id="PTHR28088">
    <property type="entry name" value="TRANSCRIPTIONAL ACTIVATOR HAA1-RELATED"/>
    <property type="match status" value="1"/>
</dbReference>
<reference evidence="10 11" key="1">
    <citation type="journal article" date="2011" name="Proc. Natl. Acad. Sci. U.S.A.">
        <title>Evolutionary erosion of yeast sex chromosomes by mating-type switching accidents.</title>
        <authorList>
            <person name="Gordon J.L."/>
            <person name="Armisen D."/>
            <person name="Proux-Wera E."/>
            <person name="Oheigeartaigh S.S."/>
            <person name="Byrne K.P."/>
            <person name="Wolfe K.H."/>
        </authorList>
    </citation>
    <scope>NUCLEOTIDE SEQUENCE [LARGE SCALE GENOMIC DNA]</scope>
    <source>
        <strain evidence="11">ATCC 22294 / BCRC 22015 / CBS 2517 / CECT 1963 / NBRC 1671 / NRRL Y-8276</strain>
    </source>
</reference>
<dbReference type="GO" id="GO:0000978">
    <property type="term" value="F:RNA polymerase II cis-regulatory region sequence-specific DNA binding"/>
    <property type="evidence" value="ECO:0007669"/>
    <property type="project" value="TreeGrafter"/>
</dbReference>
<comment type="subcellular location">
    <subcellularLocation>
        <location evidence="1">Nucleus</location>
    </subcellularLocation>
</comment>
<gene>
    <name evidence="10" type="primary">KAFR0C03260</name>
    <name evidence="10" type="ORF">KAFR_0C03260</name>
</gene>
<proteinExistence type="predicted"/>
<dbReference type="OrthoDB" id="5600085at2759"/>
<dbReference type="Gene3D" id="3.90.430.10">
    <property type="entry name" value="Copper fist DNA-binding domain"/>
    <property type="match status" value="1"/>
</dbReference>
<dbReference type="PANTHER" id="PTHR28088:SF7">
    <property type="entry name" value="METAL-BINDING ACTIVATOR 1"/>
    <property type="match status" value="1"/>
</dbReference>
<dbReference type="SUPFAM" id="SSF57879">
    <property type="entry name" value="Zinc domain conserved in yeast copper-regulated transcription factors"/>
    <property type="match status" value="1"/>
</dbReference>
<keyword evidence="2" id="KW-0479">Metal-binding</keyword>
<dbReference type="KEGG" id="kaf:KAFR_0C03260"/>
<dbReference type="PROSITE" id="PS50073">
    <property type="entry name" value="COPPER_FIST_2"/>
    <property type="match status" value="1"/>
</dbReference>
<dbReference type="InterPro" id="IPR001083">
    <property type="entry name" value="Cu_fist_DNA-bd_dom"/>
</dbReference>
<keyword evidence="6" id="KW-0804">Transcription</keyword>
<dbReference type="HOGENOM" id="CLU_1053959_0_0_1"/>
<keyword evidence="4" id="KW-0186">Copper</keyword>
<protein>
    <recommendedName>
        <fullName evidence="9">Copper-fist domain-containing protein</fullName>
    </recommendedName>
</protein>
<dbReference type="GeneID" id="13885237"/>
<accession>H2ASG8</accession>
<dbReference type="GO" id="GO:0000981">
    <property type="term" value="F:DNA-binding transcription factor activity, RNA polymerase II-specific"/>
    <property type="evidence" value="ECO:0007669"/>
    <property type="project" value="TreeGrafter"/>
</dbReference>
<dbReference type="FunFam" id="3.90.430.10:FF:000001">
    <property type="entry name" value="Copper fist DNA-binding protein"/>
    <property type="match status" value="1"/>
</dbReference>
<name>H2ASG8_KAZAF</name>
<dbReference type="EMBL" id="HE650823">
    <property type="protein sequence ID" value="CCF57318.1"/>
    <property type="molecule type" value="Genomic_DNA"/>
</dbReference>
<dbReference type="GO" id="GO:0006879">
    <property type="term" value="P:intracellular iron ion homeostasis"/>
    <property type="evidence" value="ECO:0007669"/>
    <property type="project" value="TreeGrafter"/>
</dbReference>
<dbReference type="PROSITE" id="PS01119">
    <property type="entry name" value="COPPER_FIST_1"/>
    <property type="match status" value="1"/>
</dbReference>
<keyword evidence="7" id="KW-0539">Nucleus</keyword>
<dbReference type="Pfam" id="PF00649">
    <property type="entry name" value="Copper-fist"/>
    <property type="match status" value="1"/>
</dbReference>
<dbReference type="GO" id="GO:0006878">
    <property type="term" value="P:intracellular copper ion homeostasis"/>
    <property type="evidence" value="ECO:0007669"/>
    <property type="project" value="TreeGrafter"/>
</dbReference>
<dbReference type="GO" id="GO:0005507">
    <property type="term" value="F:copper ion binding"/>
    <property type="evidence" value="ECO:0007669"/>
    <property type="project" value="InterPro"/>
</dbReference>
<feature type="region of interest" description="Disordered" evidence="8">
    <location>
        <begin position="240"/>
        <end position="264"/>
    </location>
</feature>
<keyword evidence="11" id="KW-1185">Reference proteome</keyword>
<evidence type="ECO:0000256" key="3">
    <source>
        <dbReference type="ARBA" id="ARBA00022833"/>
    </source>
</evidence>
<keyword evidence="5" id="KW-0805">Transcription regulation</keyword>
<dbReference type="eggNOG" id="ENOG502S7CA">
    <property type="taxonomic scope" value="Eukaryota"/>
</dbReference>
<dbReference type="STRING" id="1071382.H2ASG8"/>
<evidence type="ECO:0000256" key="8">
    <source>
        <dbReference type="SAM" id="MobiDB-lite"/>
    </source>
</evidence>
<keyword evidence="3" id="KW-0862">Zinc</keyword>
<evidence type="ECO:0000256" key="5">
    <source>
        <dbReference type="ARBA" id="ARBA00023015"/>
    </source>
</evidence>
<dbReference type="PRINTS" id="PR00617">
    <property type="entry name" value="COPPERFIST"/>
</dbReference>
<dbReference type="SMART" id="SM00412">
    <property type="entry name" value="Cu_FIST"/>
    <property type="match status" value="1"/>
</dbReference>
<dbReference type="InterPro" id="IPR036395">
    <property type="entry name" value="Cu_fist_DNA-bd_dom_sf"/>
</dbReference>
<dbReference type="InterPro" id="IPR051763">
    <property type="entry name" value="Copper_Homeo_Regul"/>
</dbReference>
<feature type="compositionally biased region" description="Basic and acidic residues" evidence="8">
    <location>
        <begin position="250"/>
        <end position="264"/>
    </location>
</feature>
<dbReference type="Proteomes" id="UP000005220">
    <property type="component" value="Chromosome 3"/>
</dbReference>
<dbReference type="GO" id="GO:0045944">
    <property type="term" value="P:positive regulation of transcription by RNA polymerase II"/>
    <property type="evidence" value="ECO:0007669"/>
    <property type="project" value="TreeGrafter"/>
</dbReference>
<dbReference type="SMART" id="SM01090">
    <property type="entry name" value="Copper-fist"/>
    <property type="match status" value="1"/>
</dbReference>
<evidence type="ECO:0000313" key="11">
    <source>
        <dbReference type="Proteomes" id="UP000005220"/>
    </source>
</evidence>
<organism evidence="10 11">
    <name type="scientific">Kazachstania africana (strain ATCC 22294 / BCRC 22015 / CBS 2517 / CECT 1963 / NBRC 1671 / NRRL Y-8276)</name>
    <name type="common">Yeast</name>
    <name type="synonym">Kluyveromyces africanus</name>
    <dbReference type="NCBI Taxonomy" id="1071382"/>
    <lineage>
        <taxon>Eukaryota</taxon>
        <taxon>Fungi</taxon>
        <taxon>Dikarya</taxon>
        <taxon>Ascomycota</taxon>
        <taxon>Saccharomycotina</taxon>
        <taxon>Saccharomycetes</taxon>
        <taxon>Saccharomycetales</taxon>
        <taxon>Saccharomycetaceae</taxon>
        <taxon>Kazachstania</taxon>
    </lineage>
</organism>
<evidence type="ECO:0000256" key="2">
    <source>
        <dbReference type="ARBA" id="ARBA00022723"/>
    </source>
</evidence>
<evidence type="ECO:0000256" key="6">
    <source>
        <dbReference type="ARBA" id="ARBA00023163"/>
    </source>
</evidence>
<dbReference type="AlphaFoldDB" id="H2ASG8"/>
<dbReference type="RefSeq" id="XP_003956453.1">
    <property type="nucleotide sequence ID" value="XM_003956404.1"/>
</dbReference>
<evidence type="ECO:0000313" key="10">
    <source>
        <dbReference type="EMBL" id="CCF57318.1"/>
    </source>
</evidence>
<dbReference type="InParanoid" id="H2ASG8"/>
<feature type="domain" description="Copper-fist" evidence="9">
    <location>
        <begin position="1"/>
        <end position="40"/>
    </location>
</feature>